<gene>
    <name evidence="1" type="ORF">GCM10010915_11630</name>
</gene>
<accession>A0A916Y6B4</accession>
<proteinExistence type="predicted"/>
<keyword evidence="2" id="KW-1185">Reference proteome</keyword>
<reference evidence="1" key="1">
    <citation type="journal article" date="2014" name="Int. J. Syst. Evol. Microbiol.">
        <title>Complete genome sequence of Corynebacterium casei LMG S-19264T (=DSM 44701T), isolated from a smear-ripened cheese.</title>
        <authorList>
            <consortium name="US DOE Joint Genome Institute (JGI-PGF)"/>
            <person name="Walter F."/>
            <person name="Albersmeier A."/>
            <person name="Kalinowski J."/>
            <person name="Ruckert C."/>
        </authorList>
    </citation>
    <scope>NUCLEOTIDE SEQUENCE</scope>
    <source>
        <strain evidence="1">CGMCC 1.15152</strain>
    </source>
</reference>
<comment type="caution">
    <text evidence="1">The sequence shown here is derived from an EMBL/GenBank/DDBJ whole genome shotgun (WGS) entry which is preliminary data.</text>
</comment>
<dbReference type="AlphaFoldDB" id="A0A916Y6B4"/>
<dbReference type="Proteomes" id="UP000633205">
    <property type="component" value="Unassembled WGS sequence"/>
</dbReference>
<dbReference type="RefSeq" id="WP_188711337.1">
    <property type="nucleotide sequence ID" value="NZ_BMHO01000001.1"/>
</dbReference>
<evidence type="ECO:0000313" key="1">
    <source>
        <dbReference type="EMBL" id="GGD32908.1"/>
    </source>
</evidence>
<evidence type="ECO:0000313" key="2">
    <source>
        <dbReference type="Proteomes" id="UP000633205"/>
    </source>
</evidence>
<name>A0A916Y6B4_9MICO</name>
<protein>
    <submittedName>
        <fullName evidence="1">Uncharacterized protein</fullName>
    </submittedName>
</protein>
<reference evidence="1" key="2">
    <citation type="submission" date="2020-09" db="EMBL/GenBank/DDBJ databases">
        <authorList>
            <person name="Sun Q."/>
            <person name="Zhou Y."/>
        </authorList>
    </citation>
    <scope>NUCLEOTIDE SEQUENCE</scope>
    <source>
        <strain evidence="1">CGMCC 1.15152</strain>
    </source>
</reference>
<organism evidence="1 2">
    <name type="scientific">Microbacterium faecale</name>
    <dbReference type="NCBI Taxonomy" id="1804630"/>
    <lineage>
        <taxon>Bacteria</taxon>
        <taxon>Bacillati</taxon>
        <taxon>Actinomycetota</taxon>
        <taxon>Actinomycetes</taxon>
        <taxon>Micrococcales</taxon>
        <taxon>Microbacteriaceae</taxon>
        <taxon>Microbacterium</taxon>
    </lineage>
</organism>
<dbReference type="EMBL" id="BMHO01000001">
    <property type="protein sequence ID" value="GGD32908.1"/>
    <property type="molecule type" value="Genomic_DNA"/>
</dbReference>
<sequence length="100" mass="11099">MTRDHLDDDTRLDIALSAAIGRHRYDATPDAAIQELQALADGRNDILARVAGTWAGFYEDDPHVRTTVDPLREIPGATQWIELGRSRAGKTRPTPWPASH</sequence>